<keyword evidence="2" id="KW-1185">Reference proteome</keyword>
<evidence type="ECO:0000313" key="2">
    <source>
        <dbReference type="Proteomes" id="UP000767854"/>
    </source>
</evidence>
<evidence type="ECO:0008006" key="3">
    <source>
        <dbReference type="Google" id="ProtNLM"/>
    </source>
</evidence>
<gene>
    <name evidence="1" type="ORF">JOC49_001115</name>
</gene>
<dbReference type="EMBL" id="JAFBDT010000006">
    <property type="protein sequence ID" value="MBM7561595.1"/>
    <property type="molecule type" value="Genomic_DNA"/>
</dbReference>
<sequence length="101" mass="11559">MNRFFRIQMVCVAVILCGIFFQLISGIATFDQQSQLERVTVVEDAILSAAVQCYAIEGAYPPNIQYLVEAYGLVLDEKRFIYHYEAIASNIKPKISVYRSW</sequence>
<dbReference type="RefSeq" id="WP_204663249.1">
    <property type="nucleotide sequence ID" value="NZ_JAFBDT010000006.1"/>
</dbReference>
<protein>
    <recommendedName>
        <fullName evidence="3">Type II secretion system protein</fullName>
    </recommendedName>
</protein>
<name>A0ABS2MQB3_9FIRM</name>
<accession>A0ABS2MQB3</accession>
<evidence type="ECO:0000313" key="1">
    <source>
        <dbReference type="EMBL" id="MBM7561595.1"/>
    </source>
</evidence>
<dbReference type="Proteomes" id="UP000767854">
    <property type="component" value="Unassembled WGS sequence"/>
</dbReference>
<comment type="caution">
    <text evidence="1">The sequence shown here is derived from an EMBL/GenBank/DDBJ whole genome shotgun (WGS) entry which is preliminary data.</text>
</comment>
<reference evidence="1 2" key="1">
    <citation type="submission" date="2021-01" db="EMBL/GenBank/DDBJ databases">
        <title>Genomic Encyclopedia of Type Strains, Phase IV (KMG-IV): sequencing the most valuable type-strain genomes for metagenomic binning, comparative biology and taxonomic classification.</title>
        <authorList>
            <person name="Goeker M."/>
        </authorList>
    </citation>
    <scope>NUCLEOTIDE SEQUENCE [LARGE SCALE GENOMIC DNA]</scope>
    <source>
        <strain evidence="1 2">DSM 24436</strain>
    </source>
</reference>
<proteinExistence type="predicted"/>
<organism evidence="1 2">
    <name type="scientific">Fusibacter tunisiensis</name>
    <dbReference type="NCBI Taxonomy" id="1008308"/>
    <lineage>
        <taxon>Bacteria</taxon>
        <taxon>Bacillati</taxon>
        <taxon>Bacillota</taxon>
        <taxon>Clostridia</taxon>
        <taxon>Eubacteriales</taxon>
        <taxon>Eubacteriales Family XII. Incertae Sedis</taxon>
        <taxon>Fusibacter</taxon>
    </lineage>
</organism>